<dbReference type="AlphaFoldDB" id="A0A0A1U5H9"/>
<dbReference type="OMA" id="DNANAQC"/>
<dbReference type="KEGG" id="eiv:EIN_319550"/>
<evidence type="ECO:0000313" key="1">
    <source>
        <dbReference type="EMBL" id="ELP87026.1"/>
    </source>
</evidence>
<gene>
    <name evidence="1" type="ORF">EIN_319550</name>
</gene>
<feature type="non-terminal residue" evidence="1">
    <location>
        <position position="425"/>
    </location>
</feature>
<dbReference type="Proteomes" id="UP000014680">
    <property type="component" value="Unassembled WGS sequence"/>
</dbReference>
<reference evidence="1 2" key="1">
    <citation type="submission" date="2012-10" db="EMBL/GenBank/DDBJ databases">
        <authorList>
            <person name="Zafar N."/>
            <person name="Inman J."/>
            <person name="Hall N."/>
            <person name="Lorenzi H."/>
            <person name="Caler E."/>
        </authorList>
    </citation>
    <scope>NUCLEOTIDE SEQUENCE [LARGE SCALE GENOMIC DNA]</scope>
    <source>
        <strain evidence="1 2">IP1</strain>
    </source>
</reference>
<evidence type="ECO:0000313" key="2">
    <source>
        <dbReference type="Proteomes" id="UP000014680"/>
    </source>
</evidence>
<keyword evidence="2" id="KW-1185">Reference proteome</keyword>
<sequence>ETVEITLPVNQASYTVETCDDRTAQDTPYSLGFWLQIQSAEDGYVSVETVRHYGSYVIAYYNLQQKEIDQDTKISVHNSCKNERIPDSPVDCDITSDDVDDYILSSLVLFSVKQNVPKYVFISKPFNEEFSMDLPVVVTHMTSSCGVFYQEILWNDIILKNGTKVFLSDRMLKASDACLPYDELGKWFLVRGVDQSISISTCDSPPGVEVGFNVIAIDNTETIDKTLSCGRDNANAQCVTIGSKTCGTSDLEHSAAVVTLSPTKNYFILVTTSFKMPVTITLSVNAVCPMDCGEHGICSTSQQKCICDAGYVNKNGVCSLCGNGKYDSGYEECDTSNFKDVLCDSDTCMCFDGYSPKSISGITKCSLSTCGDNEIGMGEQCDGGVGCDHCVCDTSLGYRMFQTPRKYCLSSKCGNGLLDDGEEGV</sequence>
<accession>A0A0A1U5H9</accession>
<dbReference type="OrthoDB" id="10538655at2759"/>
<dbReference type="EMBL" id="KB206890">
    <property type="protein sequence ID" value="ELP87026.1"/>
    <property type="molecule type" value="Genomic_DNA"/>
</dbReference>
<keyword evidence="1" id="KW-0808">Transferase</keyword>
<dbReference type="VEuPathDB" id="AmoebaDB:EIN_319550"/>
<name>A0A0A1U5H9_ENTIV</name>
<feature type="non-terminal residue" evidence="1">
    <location>
        <position position="1"/>
    </location>
</feature>
<organism evidence="1 2">
    <name type="scientific">Entamoeba invadens IP1</name>
    <dbReference type="NCBI Taxonomy" id="370355"/>
    <lineage>
        <taxon>Eukaryota</taxon>
        <taxon>Amoebozoa</taxon>
        <taxon>Evosea</taxon>
        <taxon>Archamoebae</taxon>
        <taxon>Mastigamoebida</taxon>
        <taxon>Entamoebidae</taxon>
        <taxon>Entamoeba</taxon>
    </lineage>
</organism>
<proteinExistence type="predicted"/>
<keyword evidence="1" id="KW-0418">Kinase</keyword>
<dbReference type="GO" id="GO:0016301">
    <property type="term" value="F:kinase activity"/>
    <property type="evidence" value="ECO:0007669"/>
    <property type="project" value="UniProtKB-KW"/>
</dbReference>
<dbReference type="RefSeq" id="XP_004253797.1">
    <property type="nucleotide sequence ID" value="XM_004253749.1"/>
</dbReference>
<protein>
    <submittedName>
        <fullName evidence="1">Protein kinase domain containing protein</fullName>
    </submittedName>
</protein>
<dbReference type="GeneID" id="14885977"/>